<keyword evidence="4" id="KW-1185">Reference proteome</keyword>
<comment type="caution">
    <text evidence="1">Lacks conserved residue(s) required for the propagation of feature annotation.</text>
</comment>
<feature type="compositionally biased region" description="Low complexity" evidence="2">
    <location>
        <begin position="307"/>
        <end position="318"/>
    </location>
</feature>
<keyword evidence="1" id="KW-1133">Transmembrane helix</keyword>
<keyword evidence="1" id="KW-0472">Membrane</keyword>
<evidence type="ECO:0000256" key="1">
    <source>
        <dbReference type="RuleBase" id="RU362006"/>
    </source>
</evidence>
<dbReference type="InterPro" id="IPR004345">
    <property type="entry name" value="TB2_DP1_HVA22"/>
</dbReference>
<proteinExistence type="inferred from homology"/>
<comment type="similarity">
    <text evidence="1">Belongs to the DP1 family.</text>
</comment>
<keyword evidence="1" id="KW-0812">Transmembrane</keyword>
<dbReference type="EMBL" id="JAKUCV010003834">
    <property type="protein sequence ID" value="KAJ4837452.1"/>
    <property type="molecule type" value="Genomic_DNA"/>
</dbReference>
<comment type="caution">
    <text evidence="3">The sequence shown here is derived from an EMBL/GenBank/DDBJ whole genome shotgun (WGS) entry which is preliminary data.</text>
</comment>
<name>A0A9Q0JDQ3_9ROSI</name>
<evidence type="ECO:0000313" key="3">
    <source>
        <dbReference type="EMBL" id="KAJ4837452.1"/>
    </source>
</evidence>
<accession>A0A9Q0JDQ3</accession>
<dbReference type="PANTHER" id="PTHR12300">
    <property type="entry name" value="HVA22-LIKE PROTEINS"/>
    <property type="match status" value="1"/>
</dbReference>
<reference evidence="3" key="2">
    <citation type="journal article" date="2023" name="Plants (Basel)">
        <title>Annotation of the Turnera subulata (Passifloraceae) Draft Genome Reveals the S-Locus Evolved after the Divergence of Turneroideae from Passifloroideae in a Stepwise Manner.</title>
        <authorList>
            <person name="Henning P.M."/>
            <person name="Roalson E.H."/>
            <person name="Mir W."/>
            <person name="McCubbin A.G."/>
            <person name="Shore J.S."/>
        </authorList>
    </citation>
    <scope>NUCLEOTIDE SEQUENCE</scope>
    <source>
        <strain evidence="3">F60SS</strain>
    </source>
</reference>
<dbReference type="PANTHER" id="PTHR12300:SF162">
    <property type="entry name" value="HVA22-LIKE PROTEIN J"/>
    <property type="match status" value="1"/>
</dbReference>
<dbReference type="Pfam" id="PF03134">
    <property type="entry name" value="TB2_DP1_HVA22"/>
    <property type="match status" value="1"/>
</dbReference>
<sequence length="377" mass="42927">MDILPIELQGKSISDLNGISNGLWKAKSKKERPGHDFDILPIDDSIESKNEESEIPPFKRRFFLAGTFLDIEDVRRFNHQNSCVSYYLHIIIHFFACFGCFWAMLTQLLNASRPWRRTKLTLKNFDSGVNIGKPSPVHSRLKISHVYIGFLIKISTMSRAGRQRYRIRQFESVGKIDSRIICVDFFRIIIAALTVCERIGDIFISWLPMYGEAKLAFIIYLWYPKTKGTSYIYGSLLRPYVAQHENEIDRKLQELRARAWDFALHYWQNCTKMGQSTFLQVLQYFAAQSGKFGNGGAEQKGNNGYEASAAASAPPAASKWEPRTPTSNYRSVGTDSPRFSRPETPRGGGMDNEDADGTDKLQQVRSRLRRAAAKPSA</sequence>
<comment type="subcellular location">
    <subcellularLocation>
        <location evidence="1">Membrane</location>
        <topology evidence="1">Multi-pass membrane protein</topology>
    </subcellularLocation>
</comment>
<reference evidence="3" key="1">
    <citation type="submission" date="2022-02" db="EMBL/GenBank/DDBJ databases">
        <authorList>
            <person name="Henning P.M."/>
            <person name="McCubbin A.G."/>
            <person name="Shore J.S."/>
        </authorList>
    </citation>
    <scope>NUCLEOTIDE SEQUENCE</scope>
    <source>
        <strain evidence="3">F60SS</strain>
        <tissue evidence="3">Leaves</tissue>
    </source>
</reference>
<dbReference type="Proteomes" id="UP001141552">
    <property type="component" value="Unassembled WGS sequence"/>
</dbReference>
<gene>
    <name evidence="3" type="ORF">Tsubulata_015303</name>
</gene>
<dbReference type="AlphaFoldDB" id="A0A9Q0JDQ3"/>
<dbReference type="GO" id="GO:0016020">
    <property type="term" value="C:membrane"/>
    <property type="evidence" value="ECO:0007669"/>
    <property type="project" value="UniProtKB-SubCell"/>
</dbReference>
<feature type="transmembrane region" description="Helical" evidence="1">
    <location>
        <begin position="86"/>
        <end position="109"/>
    </location>
</feature>
<evidence type="ECO:0000313" key="4">
    <source>
        <dbReference type="Proteomes" id="UP001141552"/>
    </source>
</evidence>
<feature type="compositionally biased region" description="Basic residues" evidence="2">
    <location>
        <begin position="366"/>
        <end position="377"/>
    </location>
</feature>
<feature type="region of interest" description="Disordered" evidence="2">
    <location>
        <begin position="297"/>
        <end position="377"/>
    </location>
</feature>
<protein>
    <recommendedName>
        <fullName evidence="1">HVA22-like protein</fullName>
    </recommendedName>
</protein>
<dbReference type="OrthoDB" id="434647at2759"/>
<evidence type="ECO:0000256" key="2">
    <source>
        <dbReference type="SAM" id="MobiDB-lite"/>
    </source>
</evidence>
<organism evidence="3 4">
    <name type="scientific">Turnera subulata</name>
    <dbReference type="NCBI Taxonomy" id="218843"/>
    <lineage>
        <taxon>Eukaryota</taxon>
        <taxon>Viridiplantae</taxon>
        <taxon>Streptophyta</taxon>
        <taxon>Embryophyta</taxon>
        <taxon>Tracheophyta</taxon>
        <taxon>Spermatophyta</taxon>
        <taxon>Magnoliopsida</taxon>
        <taxon>eudicotyledons</taxon>
        <taxon>Gunneridae</taxon>
        <taxon>Pentapetalae</taxon>
        <taxon>rosids</taxon>
        <taxon>fabids</taxon>
        <taxon>Malpighiales</taxon>
        <taxon>Passifloraceae</taxon>
        <taxon>Turnera</taxon>
    </lineage>
</organism>
<feature type="compositionally biased region" description="Polar residues" evidence="2">
    <location>
        <begin position="324"/>
        <end position="334"/>
    </location>
</feature>